<feature type="domain" description="tRNA-splicing endonuclease subunit Sen54 N-terminal" evidence="4">
    <location>
        <begin position="70"/>
        <end position="138"/>
    </location>
</feature>
<dbReference type="Proteomes" id="UP000326924">
    <property type="component" value="Unassembled WGS sequence"/>
</dbReference>
<dbReference type="InParanoid" id="A0A5J5ETJ6"/>
<evidence type="ECO:0000313" key="5">
    <source>
        <dbReference type="EMBL" id="KAA8902091.1"/>
    </source>
</evidence>
<dbReference type="GO" id="GO:0004519">
    <property type="term" value="F:endonuclease activity"/>
    <property type="evidence" value="ECO:0007669"/>
    <property type="project" value="UniProtKB-KW"/>
</dbReference>
<proteinExistence type="inferred from homology"/>
<gene>
    <name evidence="5" type="ORF">FN846DRAFT_1022587</name>
</gene>
<feature type="region of interest" description="Disordered" evidence="3">
    <location>
        <begin position="369"/>
        <end position="402"/>
    </location>
</feature>
<dbReference type="FunCoup" id="A0A5J5ETJ6">
    <property type="interactions" value="58"/>
</dbReference>
<keyword evidence="5" id="KW-0540">Nuclease</keyword>
<keyword evidence="6" id="KW-1185">Reference proteome</keyword>
<feature type="compositionally biased region" description="Gly residues" evidence="3">
    <location>
        <begin position="376"/>
        <end position="402"/>
    </location>
</feature>
<accession>A0A5J5ETJ6</accession>
<keyword evidence="2" id="KW-0819">tRNA processing</keyword>
<comment type="similarity">
    <text evidence="1">Belongs to the SEN54 family.</text>
</comment>
<dbReference type="PANTHER" id="PTHR21027">
    <property type="entry name" value="TRNA-SPLICING ENDONUCLEASE SUBUNIT SEN54"/>
    <property type="match status" value="1"/>
</dbReference>
<dbReference type="OrthoDB" id="408683at2759"/>
<dbReference type="EMBL" id="VXIS01000136">
    <property type="protein sequence ID" value="KAA8902091.1"/>
    <property type="molecule type" value="Genomic_DNA"/>
</dbReference>
<organism evidence="5 6">
    <name type="scientific">Sphaerosporella brunnea</name>
    <dbReference type="NCBI Taxonomy" id="1250544"/>
    <lineage>
        <taxon>Eukaryota</taxon>
        <taxon>Fungi</taxon>
        <taxon>Dikarya</taxon>
        <taxon>Ascomycota</taxon>
        <taxon>Pezizomycotina</taxon>
        <taxon>Pezizomycetes</taxon>
        <taxon>Pezizales</taxon>
        <taxon>Pyronemataceae</taxon>
        <taxon>Sphaerosporella</taxon>
    </lineage>
</organism>
<reference evidence="5 6" key="1">
    <citation type="submission" date="2019-09" db="EMBL/GenBank/DDBJ databases">
        <title>Draft genome of the ectomycorrhizal ascomycete Sphaerosporella brunnea.</title>
        <authorList>
            <consortium name="DOE Joint Genome Institute"/>
            <person name="Benucci G.M."/>
            <person name="Marozzi G."/>
            <person name="Antonielli L."/>
            <person name="Sanchez S."/>
            <person name="Marco P."/>
            <person name="Wang X."/>
            <person name="Falini L.B."/>
            <person name="Barry K."/>
            <person name="Haridas S."/>
            <person name="Lipzen A."/>
            <person name="Labutti K."/>
            <person name="Grigoriev I.V."/>
            <person name="Murat C."/>
            <person name="Martin F."/>
            <person name="Albertini E."/>
            <person name="Donnini D."/>
            <person name="Bonito G."/>
        </authorList>
    </citation>
    <scope>NUCLEOTIDE SEQUENCE [LARGE SCALE GENOMIC DNA]</scope>
    <source>
        <strain evidence="5 6">Sb_GMNB300</strain>
    </source>
</reference>
<sequence>MAEPEADNLRLAQNVQDGDISDETQDFRFLNLFSKSSDHASIPKRGEKDFEPNGTDLQDTVLAESRQAMHDALCGERKHTSKTHVEGIWRPDKNMTEVKIPRGTHFKSLGKADNKGVLWLLPEETIYMVERGNLECWWEDGVPMSLEGAYASCLAGCGGLERYQVYAYLKRAGYILQRAPTFFDDDEIDTSPRLPIVTVRASTSQAPGMFTSIYNSVFGPKALPEAGPLVSESVYRSYESIYQRLSLIPSHHPPHDPVAINSANARLPYRIAYYMWKPVPNFKKSDPPPPDFRISVVNAREMGMPTLSQLSPLFDSVPHDATAAKKNLFQRLKDGYRNVIVAVVDSGVTSFLKFADVGFADEVMYKRKPAARRGGKQGGRGGRGGFRGGGRGGQGGRGRGGR</sequence>
<dbReference type="PANTHER" id="PTHR21027:SF1">
    <property type="entry name" value="TRNA-SPLICING ENDONUCLEASE SUBUNIT SEN54"/>
    <property type="match status" value="1"/>
</dbReference>
<evidence type="ECO:0000259" key="4">
    <source>
        <dbReference type="Pfam" id="PF12928"/>
    </source>
</evidence>
<dbReference type="AlphaFoldDB" id="A0A5J5ETJ6"/>
<evidence type="ECO:0000256" key="3">
    <source>
        <dbReference type="SAM" id="MobiDB-lite"/>
    </source>
</evidence>
<dbReference type="InterPro" id="IPR024337">
    <property type="entry name" value="tRNA_splic_suSen54"/>
</dbReference>
<comment type="caution">
    <text evidence="5">The sequence shown here is derived from an EMBL/GenBank/DDBJ whole genome shotgun (WGS) entry which is preliminary data.</text>
</comment>
<protein>
    <submittedName>
        <fullName evidence="5">tRNA-splicing endonuclease subunit sen54 N-term-domain-containing protein</fullName>
    </submittedName>
</protein>
<dbReference type="InterPro" id="IPR024336">
    <property type="entry name" value="tRNA_splic_suSen54_N"/>
</dbReference>
<name>A0A5J5ETJ6_9PEZI</name>
<keyword evidence="5" id="KW-0378">Hydrolase</keyword>
<evidence type="ECO:0000256" key="2">
    <source>
        <dbReference type="ARBA" id="ARBA00022694"/>
    </source>
</evidence>
<dbReference type="GO" id="GO:0000379">
    <property type="term" value="P:tRNA-type intron splice site recognition and cleavage"/>
    <property type="evidence" value="ECO:0007669"/>
    <property type="project" value="TreeGrafter"/>
</dbReference>
<dbReference type="Pfam" id="PF12928">
    <property type="entry name" value="tRNA_int_end_N2"/>
    <property type="match status" value="1"/>
</dbReference>
<dbReference type="GO" id="GO:0000214">
    <property type="term" value="C:tRNA-intron endonuclease complex"/>
    <property type="evidence" value="ECO:0007669"/>
    <property type="project" value="TreeGrafter"/>
</dbReference>
<keyword evidence="5" id="KW-0255">Endonuclease</keyword>
<evidence type="ECO:0000313" key="6">
    <source>
        <dbReference type="Proteomes" id="UP000326924"/>
    </source>
</evidence>
<evidence type="ECO:0000256" key="1">
    <source>
        <dbReference type="ARBA" id="ARBA00005736"/>
    </source>
</evidence>